<feature type="transmembrane region" description="Helical" evidence="8">
    <location>
        <begin position="162"/>
        <end position="181"/>
    </location>
</feature>
<feature type="transmembrane region" description="Helical" evidence="8">
    <location>
        <begin position="631"/>
        <end position="653"/>
    </location>
</feature>
<feature type="transmembrane region" description="Helical" evidence="8">
    <location>
        <begin position="488"/>
        <end position="512"/>
    </location>
</feature>
<accession>A0ABR1HKP9</accession>
<evidence type="ECO:0000313" key="12">
    <source>
        <dbReference type="EMBL" id="KAK7421475.1"/>
    </source>
</evidence>
<evidence type="ECO:0000256" key="2">
    <source>
        <dbReference type="ARBA" id="ARBA00009033"/>
    </source>
</evidence>
<feature type="region of interest" description="Disordered" evidence="7">
    <location>
        <begin position="1"/>
        <end position="121"/>
    </location>
</feature>
<dbReference type="Pfam" id="PF07662">
    <property type="entry name" value="Nucleos_tra2_C"/>
    <property type="match status" value="1"/>
</dbReference>
<name>A0ABR1HKP9_9HYPO</name>
<evidence type="ECO:0000256" key="7">
    <source>
        <dbReference type="SAM" id="MobiDB-lite"/>
    </source>
</evidence>
<evidence type="ECO:0000256" key="1">
    <source>
        <dbReference type="ARBA" id="ARBA00004651"/>
    </source>
</evidence>
<evidence type="ECO:0000256" key="4">
    <source>
        <dbReference type="ARBA" id="ARBA00022692"/>
    </source>
</evidence>
<dbReference type="Proteomes" id="UP001498476">
    <property type="component" value="Unassembled WGS sequence"/>
</dbReference>
<dbReference type="EMBL" id="JAZAVJ010000022">
    <property type="protein sequence ID" value="KAK7421475.1"/>
    <property type="molecule type" value="Genomic_DNA"/>
</dbReference>
<feature type="transmembrane region" description="Helical" evidence="8">
    <location>
        <begin position="135"/>
        <end position="156"/>
    </location>
</feature>
<feature type="domain" description="Nucleoside transporter/FeoB GTPase Gate" evidence="11">
    <location>
        <begin position="326"/>
        <end position="423"/>
    </location>
</feature>
<evidence type="ECO:0000259" key="11">
    <source>
        <dbReference type="Pfam" id="PF07670"/>
    </source>
</evidence>
<feature type="transmembrane region" description="Helical" evidence="8">
    <location>
        <begin position="401"/>
        <end position="423"/>
    </location>
</feature>
<sequence>MADTTTSAAPPVTDGLRRNSDPALDPHSQHHHEHHHHAARTDTDDNVVYTTGTTQDPTAVPPQSHLHQHGEHTHQHGVETADMEKSKPVDGTHGTPPDYSDHEKMEPGIVSTTTDDNGSQKRFGPLAPLWRHRRILTHLFILLLFTGWWIASLVLHRDDKNWVVPFLVWLCIALRMLFFHVSSRYVSGPIRWVWHHSAVVVYDKIPPKGRTPAGAAVAIASILVGSFVSEESANNTRENRAISLFGMLVFIFFLWATSKARSRINWRTVIGGMLAQYVIGLFVLRTGVGYDIFRFIADRAADLLGFAGDGVTFLTSEETSQLPWFFIGVIPAIIFFISIVQVMYYIGFIQWFIIKFATFVFWALGVSGAEAVVAAATPFIGQGESAMLVRPFVPHMTKAELHQIMTCGFATISGSVLVGYIGLGLNREALVSSCIMSIPASLAISKLRYPETEETLTAGRVVIPDDDEHKAENALHAFANGAWLGIKIAGTIVASLLCIIAFVGLINGLLTWWGRYLNINDPTLTLQTILGYCLYPITFLLGVPREAHDGEKKGADILKVSKLIAEKIITNEYNAFSALTSNPEYANLTPRSKLIATYALCGFGNIGSLGIQIGILGQLAPSRGGDVSKLALSALASGILATLTSASVAGLVVTNQVTQVTAA</sequence>
<evidence type="ECO:0000259" key="9">
    <source>
        <dbReference type="Pfam" id="PF01773"/>
    </source>
</evidence>
<dbReference type="InterPro" id="IPR011642">
    <property type="entry name" value="Gate_dom"/>
</dbReference>
<evidence type="ECO:0000259" key="10">
    <source>
        <dbReference type="Pfam" id="PF07662"/>
    </source>
</evidence>
<dbReference type="InterPro" id="IPR002668">
    <property type="entry name" value="CNT_N_dom"/>
</dbReference>
<feature type="compositionally biased region" description="Basic and acidic residues" evidence="7">
    <location>
        <begin position="68"/>
        <end position="90"/>
    </location>
</feature>
<feature type="transmembrane region" description="Helical" evidence="8">
    <location>
        <begin position="524"/>
        <end position="543"/>
    </location>
</feature>
<feature type="transmembrane region" description="Helical" evidence="8">
    <location>
        <begin position="241"/>
        <end position="257"/>
    </location>
</feature>
<feature type="transmembrane region" description="Helical" evidence="8">
    <location>
        <begin position="359"/>
        <end position="381"/>
    </location>
</feature>
<proteinExistence type="inferred from homology"/>
<feature type="compositionally biased region" description="Basic residues" evidence="7">
    <location>
        <begin position="29"/>
        <end position="38"/>
    </location>
</feature>
<reference evidence="12 13" key="1">
    <citation type="journal article" date="2025" name="Microbiol. Resour. Announc.">
        <title>Draft genome sequences for Neonectria magnoliae and Neonectria punicea, canker pathogens of Liriodendron tulipifera and Acer saccharum in West Virginia.</title>
        <authorList>
            <person name="Petronek H.M."/>
            <person name="Kasson M.T."/>
            <person name="Metheny A.M."/>
            <person name="Stauder C.M."/>
            <person name="Lovett B."/>
            <person name="Lynch S.C."/>
            <person name="Garnas J.R."/>
            <person name="Kasson L.R."/>
            <person name="Stajich J.E."/>
        </authorList>
    </citation>
    <scope>NUCLEOTIDE SEQUENCE [LARGE SCALE GENOMIC DNA]</scope>
    <source>
        <strain evidence="12 13">NRRL 64653</strain>
    </source>
</reference>
<protein>
    <submittedName>
        <fullName evidence="12">Uncharacterized protein</fullName>
    </submittedName>
</protein>
<evidence type="ECO:0000256" key="8">
    <source>
        <dbReference type="SAM" id="Phobius"/>
    </source>
</evidence>
<comment type="subcellular location">
    <subcellularLocation>
        <location evidence="1">Cell membrane</location>
        <topology evidence="1">Multi-pass membrane protein</topology>
    </subcellularLocation>
</comment>
<feature type="domain" description="Concentrative nucleoside transporter C-terminal" evidence="10">
    <location>
        <begin position="430"/>
        <end position="650"/>
    </location>
</feature>
<evidence type="ECO:0000256" key="3">
    <source>
        <dbReference type="ARBA" id="ARBA00022475"/>
    </source>
</evidence>
<keyword evidence="13" id="KW-1185">Reference proteome</keyword>
<dbReference type="PANTHER" id="PTHR10590:SF4">
    <property type="entry name" value="SOLUTE CARRIER FAMILY 28 MEMBER 3"/>
    <property type="match status" value="1"/>
</dbReference>
<keyword evidence="6 8" id="KW-0472">Membrane</keyword>
<feature type="transmembrane region" description="Helical" evidence="8">
    <location>
        <begin position="264"/>
        <end position="284"/>
    </location>
</feature>
<dbReference type="PANTHER" id="PTHR10590">
    <property type="entry name" value="SODIUM/NUCLEOSIDE COTRANSPORTER"/>
    <property type="match status" value="1"/>
</dbReference>
<evidence type="ECO:0000256" key="6">
    <source>
        <dbReference type="ARBA" id="ARBA00023136"/>
    </source>
</evidence>
<keyword evidence="3" id="KW-1003">Cell membrane</keyword>
<evidence type="ECO:0000313" key="13">
    <source>
        <dbReference type="Proteomes" id="UP001498476"/>
    </source>
</evidence>
<dbReference type="InterPro" id="IPR011657">
    <property type="entry name" value="CNT_C_dom"/>
</dbReference>
<feature type="compositionally biased region" description="Polar residues" evidence="7">
    <location>
        <begin position="48"/>
        <end position="57"/>
    </location>
</feature>
<feature type="transmembrane region" description="Helical" evidence="8">
    <location>
        <begin position="324"/>
        <end position="347"/>
    </location>
</feature>
<dbReference type="InterPro" id="IPR008276">
    <property type="entry name" value="C_nuclsd_transpt"/>
</dbReference>
<feature type="domain" description="Concentrative nucleoside transporter N-terminal" evidence="9">
    <location>
        <begin position="245"/>
        <end position="316"/>
    </location>
</feature>
<comment type="caution">
    <text evidence="12">The sequence shown here is derived from an EMBL/GenBank/DDBJ whole genome shotgun (WGS) entry which is preliminary data.</text>
</comment>
<feature type="transmembrane region" description="Helical" evidence="8">
    <location>
        <begin position="595"/>
        <end position="619"/>
    </location>
</feature>
<keyword evidence="5 8" id="KW-1133">Transmembrane helix</keyword>
<organism evidence="12 13">
    <name type="scientific">Neonectria punicea</name>
    <dbReference type="NCBI Taxonomy" id="979145"/>
    <lineage>
        <taxon>Eukaryota</taxon>
        <taxon>Fungi</taxon>
        <taxon>Dikarya</taxon>
        <taxon>Ascomycota</taxon>
        <taxon>Pezizomycotina</taxon>
        <taxon>Sordariomycetes</taxon>
        <taxon>Hypocreomycetidae</taxon>
        <taxon>Hypocreales</taxon>
        <taxon>Nectriaceae</taxon>
        <taxon>Neonectria</taxon>
    </lineage>
</organism>
<comment type="similarity">
    <text evidence="2">Belongs to the concentrative nucleoside transporter (CNT) (TC 2.A.41) family.</text>
</comment>
<dbReference type="Pfam" id="PF07670">
    <property type="entry name" value="Gate"/>
    <property type="match status" value="1"/>
</dbReference>
<dbReference type="Pfam" id="PF01773">
    <property type="entry name" value="Nucleos_tra2_N"/>
    <property type="match status" value="1"/>
</dbReference>
<gene>
    <name evidence="12" type="ORF">QQX98_002174</name>
</gene>
<keyword evidence="4 8" id="KW-0812">Transmembrane</keyword>
<evidence type="ECO:0000256" key="5">
    <source>
        <dbReference type="ARBA" id="ARBA00022989"/>
    </source>
</evidence>